<reference evidence="1" key="1">
    <citation type="submission" date="2014-12" db="EMBL/GenBank/DDBJ databases">
        <title>Insight into the proteome of Arion vulgaris.</title>
        <authorList>
            <person name="Aradska J."/>
            <person name="Bulat T."/>
            <person name="Smidak R."/>
            <person name="Sarate P."/>
            <person name="Gangsoo J."/>
            <person name="Sialana F."/>
            <person name="Bilban M."/>
            <person name="Lubec G."/>
        </authorList>
    </citation>
    <scope>NUCLEOTIDE SEQUENCE</scope>
    <source>
        <tissue evidence="1">Skin</tissue>
    </source>
</reference>
<gene>
    <name evidence="1" type="primary">ORF11078</name>
</gene>
<name>A0A0B6Y351_9EUPU</name>
<evidence type="ECO:0000313" key="1">
    <source>
        <dbReference type="EMBL" id="CEK50549.1"/>
    </source>
</evidence>
<sequence>MSKIKSHCDSIFSFISKLHQIPVWSSSRILVHTLTWLSIEEEHIIVTLD</sequence>
<dbReference type="AlphaFoldDB" id="A0A0B6Y351"/>
<protein>
    <submittedName>
        <fullName evidence="1">Uncharacterized protein</fullName>
    </submittedName>
</protein>
<accession>A0A0B6Y351</accession>
<dbReference type="EMBL" id="HACG01003684">
    <property type="protein sequence ID" value="CEK50549.1"/>
    <property type="molecule type" value="Transcribed_RNA"/>
</dbReference>
<organism evidence="1">
    <name type="scientific">Arion vulgaris</name>
    <dbReference type="NCBI Taxonomy" id="1028688"/>
    <lineage>
        <taxon>Eukaryota</taxon>
        <taxon>Metazoa</taxon>
        <taxon>Spiralia</taxon>
        <taxon>Lophotrochozoa</taxon>
        <taxon>Mollusca</taxon>
        <taxon>Gastropoda</taxon>
        <taxon>Heterobranchia</taxon>
        <taxon>Euthyneura</taxon>
        <taxon>Panpulmonata</taxon>
        <taxon>Eupulmonata</taxon>
        <taxon>Stylommatophora</taxon>
        <taxon>Helicina</taxon>
        <taxon>Arionoidea</taxon>
        <taxon>Arionidae</taxon>
        <taxon>Arion</taxon>
    </lineage>
</organism>
<proteinExistence type="predicted"/>